<proteinExistence type="predicted"/>
<evidence type="ECO:0000313" key="2">
    <source>
        <dbReference type="Proteomes" id="UP000257109"/>
    </source>
</evidence>
<dbReference type="Proteomes" id="UP000257109">
    <property type="component" value="Unassembled WGS sequence"/>
</dbReference>
<evidence type="ECO:0008006" key="3">
    <source>
        <dbReference type="Google" id="ProtNLM"/>
    </source>
</evidence>
<dbReference type="PANTHER" id="PTHR33223:SF8">
    <property type="entry name" value="OS04G0172440 PROTEIN"/>
    <property type="match status" value="1"/>
</dbReference>
<evidence type="ECO:0000313" key="1">
    <source>
        <dbReference type="EMBL" id="RDX79803.1"/>
    </source>
</evidence>
<dbReference type="AlphaFoldDB" id="A0A371FNZ5"/>
<dbReference type="OrthoDB" id="1750196at2759"/>
<reference evidence="1" key="1">
    <citation type="submission" date="2018-05" db="EMBL/GenBank/DDBJ databases">
        <title>Draft genome of Mucuna pruriens seed.</title>
        <authorList>
            <person name="Nnadi N.E."/>
            <person name="Vos R."/>
            <person name="Hasami M.H."/>
            <person name="Devisetty U.K."/>
            <person name="Aguiy J.C."/>
        </authorList>
    </citation>
    <scope>NUCLEOTIDE SEQUENCE [LARGE SCALE GENOMIC DNA]</scope>
    <source>
        <strain evidence="1">JCA_2017</strain>
    </source>
</reference>
<sequence length="152" mass="17007">MGFDVVDLCLFPRIAIPPNFELPTFDKYKGTSCPRSHLAMYCRKMTPYTHDDTLLIHFFQESLTGATLRWYLGLSASWTKRPGQAGMREGSTRRKEEDTGLIQIPGSSFPLYETKAKSPNPFLPGLPLAEAELALASLGPDEMASPFDILHR</sequence>
<organism evidence="1 2">
    <name type="scientific">Mucuna pruriens</name>
    <name type="common">Velvet bean</name>
    <name type="synonym">Dolichos pruriens</name>
    <dbReference type="NCBI Taxonomy" id="157652"/>
    <lineage>
        <taxon>Eukaryota</taxon>
        <taxon>Viridiplantae</taxon>
        <taxon>Streptophyta</taxon>
        <taxon>Embryophyta</taxon>
        <taxon>Tracheophyta</taxon>
        <taxon>Spermatophyta</taxon>
        <taxon>Magnoliopsida</taxon>
        <taxon>eudicotyledons</taxon>
        <taxon>Gunneridae</taxon>
        <taxon>Pentapetalae</taxon>
        <taxon>rosids</taxon>
        <taxon>fabids</taxon>
        <taxon>Fabales</taxon>
        <taxon>Fabaceae</taxon>
        <taxon>Papilionoideae</taxon>
        <taxon>50 kb inversion clade</taxon>
        <taxon>NPAAA clade</taxon>
        <taxon>indigoferoid/millettioid clade</taxon>
        <taxon>Phaseoleae</taxon>
        <taxon>Mucuna</taxon>
    </lineage>
</organism>
<protein>
    <recommendedName>
        <fullName evidence="3">Retrotransposon gag domain-containing protein</fullName>
    </recommendedName>
</protein>
<accession>A0A371FNZ5</accession>
<feature type="non-terminal residue" evidence="1">
    <location>
        <position position="1"/>
    </location>
</feature>
<keyword evidence="2" id="KW-1185">Reference proteome</keyword>
<name>A0A371FNZ5_MUCPR</name>
<comment type="caution">
    <text evidence="1">The sequence shown here is derived from an EMBL/GenBank/DDBJ whole genome shotgun (WGS) entry which is preliminary data.</text>
</comment>
<dbReference type="PANTHER" id="PTHR33223">
    <property type="entry name" value="CCHC-TYPE DOMAIN-CONTAINING PROTEIN"/>
    <property type="match status" value="1"/>
</dbReference>
<dbReference type="EMBL" id="QJKJ01008428">
    <property type="protein sequence ID" value="RDX79803.1"/>
    <property type="molecule type" value="Genomic_DNA"/>
</dbReference>
<gene>
    <name evidence="1" type="ORF">CR513_39724</name>
</gene>